<proteinExistence type="predicted"/>
<comment type="caution">
    <text evidence="1">The sequence shown here is derived from an EMBL/GenBank/DDBJ whole genome shotgun (WGS) entry which is preliminary data.</text>
</comment>
<evidence type="ECO:0000313" key="2">
    <source>
        <dbReference type="Proteomes" id="UP001153332"/>
    </source>
</evidence>
<dbReference type="EMBL" id="JAPUUL010000047">
    <property type="protein sequence ID" value="KAJ8133082.1"/>
    <property type="molecule type" value="Genomic_DNA"/>
</dbReference>
<reference evidence="1" key="1">
    <citation type="submission" date="2022-12" db="EMBL/GenBank/DDBJ databases">
        <title>Genome Sequence of Lasiodiplodia mahajangana.</title>
        <authorList>
            <person name="Buettner E."/>
        </authorList>
    </citation>
    <scope>NUCLEOTIDE SEQUENCE</scope>
    <source>
        <strain evidence="1">VT137</strain>
    </source>
</reference>
<organism evidence="1 2">
    <name type="scientific">Lasiodiplodia mahajangana</name>
    <dbReference type="NCBI Taxonomy" id="1108764"/>
    <lineage>
        <taxon>Eukaryota</taxon>
        <taxon>Fungi</taxon>
        <taxon>Dikarya</taxon>
        <taxon>Ascomycota</taxon>
        <taxon>Pezizomycotina</taxon>
        <taxon>Dothideomycetes</taxon>
        <taxon>Dothideomycetes incertae sedis</taxon>
        <taxon>Botryosphaeriales</taxon>
        <taxon>Botryosphaeriaceae</taxon>
        <taxon>Lasiodiplodia</taxon>
    </lineage>
</organism>
<sequence length="373" mass="40276">MAINRSIVNSIGLETDVEVLQELIGGYTHAEASNVKANLSLGELGLDSIAAVQLANGLLLRLHLHIHPDELFKISPNALTEHAQKSSSALAQSQVMATLASENRSSDNLTTHPPPNNLMTIIPNATGNSTEQSSRTSVSYQPRTTPDTEVVVIAATPGLAPGLTPPNRSFNALKILAQSDSIYEAAARRSGFAGYWSSVSPLQNYILLAYVNEAFITLDVNLSEHPQGVEIPTIPCIPKHDRLMKRLLDILESRYIVMQRGGKVLRGSDRIDVDTSSHLCEQLRTQHPAFACEAKLMNLIGPRLAECLSGRLDPLSVLFGSAVSRQIMEDFYRGAPMLAAHTEQLVSFLVSLAQGMAAGSLTPVSDHTSQSII</sequence>
<evidence type="ECO:0000313" key="1">
    <source>
        <dbReference type="EMBL" id="KAJ8133082.1"/>
    </source>
</evidence>
<accession>A0ACC2K0H8</accession>
<protein>
    <submittedName>
        <fullName evidence="1">Uncharacterized protein</fullName>
    </submittedName>
</protein>
<keyword evidence="2" id="KW-1185">Reference proteome</keyword>
<dbReference type="Proteomes" id="UP001153332">
    <property type="component" value="Unassembled WGS sequence"/>
</dbReference>
<name>A0ACC2K0H8_9PEZI</name>
<gene>
    <name evidence="1" type="ORF">O1611_g540</name>
</gene>